<evidence type="ECO:0000313" key="3">
    <source>
        <dbReference type="EMBL" id="DAD75524.1"/>
    </source>
</evidence>
<dbReference type="GO" id="GO:0009253">
    <property type="term" value="P:peptidoglycan catabolic process"/>
    <property type="evidence" value="ECO:0007669"/>
    <property type="project" value="InterPro"/>
</dbReference>
<keyword evidence="1 3" id="KW-0378">Hydrolase</keyword>
<dbReference type="GO" id="GO:0008745">
    <property type="term" value="F:N-acetylmuramoyl-L-alanine amidase activity"/>
    <property type="evidence" value="ECO:0007669"/>
    <property type="project" value="InterPro"/>
</dbReference>
<evidence type="ECO:0000256" key="1">
    <source>
        <dbReference type="ARBA" id="ARBA00022801"/>
    </source>
</evidence>
<dbReference type="Gene3D" id="3.40.630.40">
    <property type="entry name" value="Zn-dependent exopeptidases"/>
    <property type="match status" value="1"/>
</dbReference>
<dbReference type="PROSITE" id="PS51272">
    <property type="entry name" value="SLH"/>
    <property type="match status" value="1"/>
</dbReference>
<dbReference type="InterPro" id="IPR050695">
    <property type="entry name" value="N-acetylmuramoyl_amidase_3"/>
</dbReference>
<dbReference type="InterPro" id="IPR002508">
    <property type="entry name" value="MurNAc-LAA_cat"/>
</dbReference>
<organism evidence="3">
    <name type="scientific">Siphoviridae sp. ctM7c3</name>
    <dbReference type="NCBI Taxonomy" id="2826257"/>
    <lineage>
        <taxon>Viruses</taxon>
        <taxon>Duplodnaviria</taxon>
        <taxon>Heunggongvirae</taxon>
        <taxon>Uroviricota</taxon>
        <taxon>Caudoviricetes</taxon>
    </lineage>
</organism>
<evidence type="ECO:0000259" key="2">
    <source>
        <dbReference type="PROSITE" id="PS51272"/>
    </source>
</evidence>
<dbReference type="CDD" id="cd02696">
    <property type="entry name" value="MurNAc-LAA"/>
    <property type="match status" value="1"/>
</dbReference>
<dbReference type="PANTHER" id="PTHR30404">
    <property type="entry name" value="N-ACETYLMURAMOYL-L-ALANINE AMIDASE"/>
    <property type="match status" value="1"/>
</dbReference>
<dbReference type="EMBL" id="BK014785">
    <property type="protein sequence ID" value="DAD75524.1"/>
    <property type="molecule type" value="Genomic_DNA"/>
</dbReference>
<dbReference type="InterPro" id="IPR001119">
    <property type="entry name" value="SLH_dom"/>
</dbReference>
<feature type="domain" description="SLH" evidence="2">
    <location>
        <begin position="229"/>
        <end position="287"/>
    </location>
</feature>
<dbReference type="SUPFAM" id="SSF53187">
    <property type="entry name" value="Zn-dependent exopeptidases"/>
    <property type="match status" value="1"/>
</dbReference>
<protein>
    <submittedName>
        <fullName evidence="3">Cell wall hydrolase autolysin</fullName>
    </submittedName>
</protein>
<dbReference type="SMART" id="SM00646">
    <property type="entry name" value="Ami_3"/>
    <property type="match status" value="1"/>
</dbReference>
<dbReference type="Pfam" id="PF01520">
    <property type="entry name" value="Amidase_3"/>
    <property type="match status" value="1"/>
</dbReference>
<proteinExistence type="predicted"/>
<sequence length="287" mass="30311">MVTKFLLALDAGHGLPTPGRRIPANLDPSQHQEWWLNQRICNYIAEAAKRYEGFEILRVDDATGAEDVGMSVRCQRANAAGADLYYSAHHNAGINGGRGGGVVAFSLGEGSTAAGWRDALYAAIVAAGGLAGNRSSPKTTADFYVLRNTAMPAVLIEHGFMDAPDDVPAILREDYAKAVGYAVAECIATRAGLAKKAQAAAPAPEAVVTAEQVQQIAKGEASAAVSGLMSGAGSGDKHNAYADAATTWAKETGLIQGIGNGDYAWTKPMTRQEMVTLLYRYHQWANK</sequence>
<reference evidence="3" key="1">
    <citation type="journal article" date="2021" name="Proc. Natl. Acad. Sci. U.S.A.">
        <title>A Catalog of Tens of Thousands of Viruses from Human Metagenomes Reveals Hidden Associations with Chronic Diseases.</title>
        <authorList>
            <person name="Tisza M.J."/>
            <person name="Buck C.B."/>
        </authorList>
    </citation>
    <scope>NUCLEOTIDE SEQUENCE</scope>
    <source>
        <strain evidence="3">CtM7c3</strain>
    </source>
</reference>
<accession>A0A8S5LZW7</accession>
<name>A0A8S5LZW7_9CAUD</name>
<dbReference type="PANTHER" id="PTHR30404:SF0">
    <property type="entry name" value="N-ACETYLMURAMOYL-L-ALANINE AMIDASE AMIC"/>
    <property type="match status" value="1"/>
</dbReference>